<dbReference type="EMBL" id="KV878132">
    <property type="protein sequence ID" value="OJJ05110.1"/>
    <property type="molecule type" value="Genomic_DNA"/>
</dbReference>
<name>A0A1L9PU78_ASPVE</name>
<evidence type="ECO:0000313" key="3">
    <source>
        <dbReference type="Proteomes" id="UP000184073"/>
    </source>
</evidence>
<feature type="region of interest" description="Disordered" evidence="1">
    <location>
        <begin position="169"/>
        <end position="254"/>
    </location>
</feature>
<proteinExistence type="predicted"/>
<evidence type="ECO:0000313" key="2">
    <source>
        <dbReference type="EMBL" id="OJJ05110.1"/>
    </source>
</evidence>
<organism evidence="2 3">
    <name type="scientific">Aspergillus versicolor CBS 583.65</name>
    <dbReference type="NCBI Taxonomy" id="1036611"/>
    <lineage>
        <taxon>Eukaryota</taxon>
        <taxon>Fungi</taxon>
        <taxon>Dikarya</taxon>
        <taxon>Ascomycota</taxon>
        <taxon>Pezizomycotina</taxon>
        <taxon>Eurotiomycetes</taxon>
        <taxon>Eurotiomycetidae</taxon>
        <taxon>Eurotiales</taxon>
        <taxon>Aspergillaceae</taxon>
        <taxon>Aspergillus</taxon>
        <taxon>Aspergillus subgen. Nidulantes</taxon>
    </lineage>
</organism>
<evidence type="ECO:0000256" key="1">
    <source>
        <dbReference type="SAM" id="MobiDB-lite"/>
    </source>
</evidence>
<sequence length="254" mass="28598">MTSNTLPSGERRSSLRDTPARSENVIGTGDRNTMMCEAEIQALRTHVSEMQTTLTSTARGVAQQSIALWDLQRDNKGLDDRLSALTEAQIKSTIASAEEQIEIGILKARVDALEMERAEGEGLINVFKKHHEDVMSQLARADMAMKRQQQQFLRLATVRYNDQLDYFPVSGGEASHDAGEQDQIHAPKQHRRTTESRPRRKGYSKGRPIRDAHNPDHLGRKGRSKGEGEAPRRIPIQSRPRTKHFRPFDSPPSV</sequence>
<keyword evidence="3" id="KW-1185">Reference proteome</keyword>
<dbReference type="RefSeq" id="XP_040670872.1">
    <property type="nucleotide sequence ID" value="XM_040810492.1"/>
</dbReference>
<dbReference type="AlphaFoldDB" id="A0A1L9PU78"/>
<feature type="compositionally biased region" description="Basic and acidic residues" evidence="1">
    <location>
        <begin position="174"/>
        <end position="185"/>
    </location>
</feature>
<dbReference type="OrthoDB" id="10601929at2759"/>
<accession>A0A1L9PU78</accession>
<feature type="compositionally biased region" description="Basic and acidic residues" evidence="1">
    <location>
        <begin position="208"/>
        <end position="232"/>
    </location>
</feature>
<dbReference type="GeneID" id="63726003"/>
<reference evidence="3" key="1">
    <citation type="journal article" date="2017" name="Genome Biol.">
        <title>Comparative genomics reveals high biological diversity and specific adaptations in the industrially and medically important fungal genus Aspergillus.</title>
        <authorList>
            <person name="de Vries R.P."/>
            <person name="Riley R."/>
            <person name="Wiebenga A."/>
            <person name="Aguilar-Osorio G."/>
            <person name="Amillis S."/>
            <person name="Uchima C.A."/>
            <person name="Anderluh G."/>
            <person name="Asadollahi M."/>
            <person name="Askin M."/>
            <person name="Barry K."/>
            <person name="Battaglia E."/>
            <person name="Bayram O."/>
            <person name="Benocci T."/>
            <person name="Braus-Stromeyer S.A."/>
            <person name="Caldana C."/>
            <person name="Canovas D."/>
            <person name="Cerqueira G.C."/>
            <person name="Chen F."/>
            <person name="Chen W."/>
            <person name="Choi C."/>
            <person name="Clum A."/>
            <person name="Dos Santos R.A."/>
            <person name="Damasio A.R."/>
            <person name="Diallinas G."/>
            <person name="Emri T."/>
            <person name="Fekete E."/>
            <person name="Flipphi M."/>
            <person name="Freyberg S."/>
            <person name="Gallo A."/>
            <person name="Gournas C."/>
            <person name="Habgood R."/>
            <person name="Hainaut M."/>
            <person name="Harispe M.L."/>
            <person name="Henrissat B."/>
            <person name="Hilden K.S."/>
            <person name="Hope R."/>
            <person name="Hossain A."/>
            <person name="Karabika E."/>
            <person name="Karaffa L."/>
            <person name="Karanyi Z."/>
            <person name="Krasevec N."/>
            <person name="Kuo A."/>
            <person name="Kusch H."/>
            <person name="LaButti K."/>
            <person name="Lagendijk E.L."/>
            <person name="Lapidus A."/>
            <person name="Levasseur A."/>
            <person name="Lindquist E."/>
            <person name="Lipzen A."/>
            <person name="Logrieco A.F."/>
            <person name="MacCabe A."/>
            <person name="Maekelae M.R."/>
            <person name="Malavazi I."/>
            <person name="Melin P."/>
            <person name="Meyer V."/>
            <person name="Mielnichuk N."/>
            <person name="Miskei M."/>
            <person name="Molnar A.P."/>
            <person name="Mule G."/>
            <person name="Ngan C.Y."/>
            <person name="Orejas M."/>
            <person name="Orosz E."/>
            <person name="Ouedraogo J.P."/>
            <person name="Overkamp K.M."/>
            <person name="Park H.-S."/>
            <person name="Perrone G."/>
            <person name="Piumi F."/>
            <person name="Punt P.J."/>
            <person name="Ram A.F."/>
            <person name="Ramon A."/>
            <person name="Rauscher S."/>
            <person name="Record E."/>
            <person name="Riano-Pachon D.M."/>
            <person name="Robert V."/>
            <person name="Roehrig J."/>
            <person name="Ruller R."/>
            <person name="Salamov A."/>
            <person name="Salih N.S."/>
            <person name="Samson R.A."/>
            <person name="Sandor E."/>
            <person name="Sanguinetti M."/>
            <person name="Schuetze T."/>
            <person name="Sepcic K."/>
            <person name="Shelest E."/>
            <person name="Sherlock G."/>
            <person name="Sophianopoulou V."/>
            <person name="Squina F.M."/>
            <person name="Sun H."/>
            <person name="Susca A."/>
            <person name="Todd R.B."/>
            <person name="Tsang A."/>
            <person name="Unkles S.E."/>
            <person name="van de Wiele N."/>
            <person name="van Rossen-Uffink D."/>
            <person name="Oliveira J.V."/>
            <person name="Vesth T.C."/>
            <person name="Visser J."/>
            <person name="Yu J.-H."/>
            <person name="Zhou M."/>
            <person name="Andersen M.R."/>
            <person name="Archer D.B."/>
            <person name="Baker S.E."/>
            <person name="Benoit I."/>
            <person name="Brakhage A.A."/>
            <person name="Braus G.H."/>
            <person name="Fischer R."/>
            <person name="Frisvad J.C."/>
            <person name="Goldman G.H."/>
            <person name="Houbraken J."/>
            <person name="Oakley B."/>
            <person name="Pocsi I."/>
            <person name="Scazzocchio C."/>
            <person name="Seiboth B."/>
            <person name="vanKuyk P.A."/>
            <person name="Wortman J."/>
            <person name="Dyer P.S."/>
            <person name="Grigoriev I.V."/>
        </authorList>
    </citation>
    <scope>NUCLEOTIDE SEQUENCE [LARGE SCALE GENOMIC DNA]</scope>
    <source>
        <strain evidence="3">CBS 583.65</strain>
    </source>
</reference>
<dbReference type="Proteomes" id="UP000184073">
    <property type="component" value="Unassembled WGS sequence"/>
</dbReference>
<gene>
    <name evidence="2" type="ORF">ASPVEDRAFT_31523</name>
</gene>
<protein>
    <submittedName>
        <fullName evidence="2">Uncharacterized protein</fullName>
    </submittedName>
</protein>
<feature type="region of interest" description="Disordered" evidence="1">
    <location>
        <begin position="1"/>
        <end position="30"/>
    </location>
</feature>
<feature type="compositionally biased region" description="Basic and acidic residues" evidence="1">
    <location>
        <begin position="9"/>
        <end position="20"/>
    </location>
</feature>
<dbReference type="VEuPathDB" id="FungiDB:ASPVEDRAFT_31523"/>